<proteinExistence type="inferred from homology"/>
<dbReference type="PANTHER" id="PTHR43272">
    <property type="entry name" value="LONG-CHAIN-FATTY-ACID--COA LIGASE"/>
    <property type="match status" value="1"/>
</dbReference>
<dbReference type="InterPro" id="IPR020845">
    <property type="entry name" value="AMP-binding_CS"/>
</dbReference>
<dbReference type="Pfam" id="PF00501">
    <property type="entry name" value="AMP-binding"/>
    <property type="match status" value="1"/>
</dbReference>
<comment type="function">
    <text evidence="8">Catalyzes the conversion of long-chain fatty acids to their active form acyl-CoAs for both synthesis of cellular lipids, and degradation via beta-oxidation.</text>
</comment>
<dbReference type="PROSITE" id="PS00455">
    <property type="entry name" value="AMP_BINDING"/>
    <property type="match status" value="1"/>
</dbReference>
<comment type="catalytic activity">
    <reaction evidence="6">
        <text>a long-chain fatty acid + ATP + CoA = a long-chain fatty acyl-CoA + AMP + diphosphate</text>
        <dbReference type="Rhea" id="RHEA:15421"/>
        <dbReference type="ChEBI" id="CHEBI:30616"/>
        <dbReference type="ChEBI" id="CHEBI:33019"/>
        <dbReference type="ChEBI" id="CHEBI:57287"/>
        <dbReference type="ChEBI" id="CHEBI:57560"/>
        <dbReference type="ChEBI" id="CHEBI:83139"/>
        <dbReference type="ChEBI" id="CHEBI:456215"/>
        <dbReference type="EC" id="6.2.1.3"/>
    </reaction>
    <physiologicalReaction direction="left-to-right" evidence="6">
        <dbReference type="Rhea" id="RHEA:15422"/>
    </physiologicalReaction>
</comment>
<dbReference type="GO" id="GO:0016020">
    <property type="term" value="C:membrane"/>
    <property type="evidence" value="ECO:0007669"/>
    <property type="project" value="TreeGrafter"/>
</dbReference>
<dbReference type="GO" id="GO:0004467">
    <property type="term" value="F:long-chain fatty acid-CoA ligase activity"/>
    <property type="evidence" value="ECO:0007669"/>
    <property type="project" value="UniProtKB-EC"/>
</dbReference>
<dbReference type="PANTHER" id="PTHR43272:SF33">
    <property type="entry name" value="AMP-BINDING DOMAIN-CONTAINING PROTEIN-RELATED"/>
    <property type="match status" value="1"/>
</dbReference>
<dbReference type="InterPro" id="IPR000873">
    <property type="entry name" value="AMP-dep_synth/lig_dom"/>
</dbReference>
<evidence type="ECO:0000256" key="2">
    <source>
        <dbReference type="ARBA" id="ARBA00022598"/>
    </source>
</evidence>
<evidence type="ECO:0000313" key="11">
    <source>
        <dbReference type="EMBL" id="GAX14588.1"/>
    </source>
</evidence>
<protein>
    <recommendedName>
        <fullName evidence="7 8">Long-chain-fatty-acid--CoA ligase</fullName>
        <ecNumber evidence="7 8">6.2.1.3</ecNumber>
    </recommendedName>
</protein>
<dbReference type="Gene3D" id="3.40.50.12780">
    <property type="entry name" value="N-terminal domain of ligase-like"/>
    <property type="match status" value="1"/>
</dbReference>
<dbReference type="SUPFAM" id="SSF56801">
    <property type="entry name" value="Acetyl-CoA synthetase-like"/>
    <property type="match status" value="1"/>
</dbReference>
<evidence type="ECO:0000256" key="7">
    <source>
        <dbReference type="ARBA" id="ARBA00026121"/>
    </source>
</evidence>
<dbReference type="EMBL" id="BDSP01000081">
    <property type="protein sequence ID" value="GAX14588.1"/>
    <property type="molecule type" value="Genomic_DNA"/>
</dbReference>
<evidence type="ECO:0000259" key="9">
    <source>
        <dbReference type="Pfam" id="PF00501"/>
    </source>
</evidence>
<comment type="caution">
    <text evidence="11">The sequence shown here is derived from an EMBL/GenBank/DDBJ whole genome shotgun (WGS) entry which is preliminary data.</text>
</comment>
<reference evidence="11 12" key="1">
    <citation type="journal article" date="2015" name="Plant Cell">
        <title>Oil accumulation by the oleaginous diatom Fistulifera solaris as revealed by the genome and transcriptome.</title>
        <authorList>
            <person name="Tanaka T."/>
            <person name="Maeda Y."/>
            <person name="Veluchamy A."/>
            <person name="Tanaka M."/>
            <person name="Abida H."/>
            <person name="Marechal E."/>
            <person name="Bowler C."/>
            <person name="Muto M."/>
            <person name="Sunaga Y."/>
            <person name="Tanaka M."/>
            <person name="Yoshino T."/>
            <person name="Taniguchi T."/>
            <person name="Fukuda Y."/>
            <person name="Nemoto M."/>
            <person name="Matsumoto M."/>
            <person name="Wong P.S."/>
            <person name="Aburatani S."/>
            <person name="Fujibuchi W."/>
        </authorList>
    </citation>
    <scope>NUCLEOTIDE SEQUENCE [LARGE SCALE GENOMIC DNA]</scope>
    <source>
        <strain evidence="11 12">JPCC DA0580</strain>
    </source>
</reference>
<organism evidence="11 12">
    <name type="scientific">Fistulifera solaris</name>
    <name type="common">Oleaginous diatom</name>
    <dbReference type="NCBI Taxonomy" id="1519565"/>
    <lineage>
        <taxon>Eukaryota</taxon>
        <taxon>Sar</taxon>
        <taxon>Stramenopiles</taxon>
        <taxon>Ochrophyta</taxon>
        <taxon>Bacillariophyta</taxon>
        <taxon>Bacillariophyceae</taxon>
        <taxon>Bacillariophycidae</taxon>
        <taxon>Naviculales</taxon>
        <taxon>Naviculaceae</taxon>
        <taxon>Fistulifera</taxon>
    </lineage>
</organism>
<dbReference type="Pfam" id="PF13193">
    <property type="entry name" value="AMP-binding_C"/>
    <property type="match status" value="1"/>
</dbReference>
<dbReference type="InParanoid" id="A0A1Z5JLC6"/>
<keyword evidence="8" id="KW-0443">Lipid metabolism</keyword>
<accession>A0A1Z5JLC6</accession>
<evidence type="ECO:0000259" key="10">
    <source>
        <dbReference type="Pfam" id="PF13193"/>
    </source>
</evidence>
<dbReference type="GO" id="GO:0005524">
    <property type="term" value="F:ATP binding"/>
    <property type="evidence" value="ECO:0007669"/>
    <property type="project" value="UniProtKB-KW"/>
</dbReference>
<dbReference type="InterPro" id="IPR025110">
    <property type="entry name" value="AMP-bd_C"/>
</dbReference>
<keyword evidence="2 8" id="KW-0436">Ligase</keyword>
<dbReference type="GO" id="GO:0005783">
    <property type="term" value="C:endoplasmic reticulum"/>
    <property type="evidence" value="ECO:0007669"/>
    <property type="project" value="TreeGrafter"/>
</dbReference>
<feature type="domain" description="AMP-dependent synthetase/ligase" evidence="9">
    <location>
        <begin position="89"/>
        <end position="510"/>
    </location>
</feature>
<gene>
    <name evidence="11" type="ORF">FisN_6Lh368</name>
</gene>
<dbReference type="FunCoup" id="A0A1Z5JLC6">
    <property type="interactions" value="33"/>
</dbReference>
<dbReference type="Proteomes" id="UP000198406">
    <property type="component" value="Unassembled WGS sequence"/>
</dbReference>
<sequence>MLSTDIMRLQHRPDDEQEVADSLWSTVVPQTSTETRGNIRRSYNPQVHPELGIKGARTLYESFRRGAALNPLGPCMGFRAVSTTGFATPYIYTSYSECVARINSFAAGLETLNLVKPTSDNLMVLCLYVKNCMEWILAEQSVFALGGATVPLYDTLGPDTVRFVLHQTEAQSVVCTRAEVEALCRVKDASDKVPVHFQTIIVIDGVTPEVADQAGRAGLEIISYAKVEAVGAHRIATQGHRHRPPQPGDIATFCYTSGTTGDPKGALLTHENMVSSMAGISQFPEVAIRTDDRHLSYLPLAHIFERTVISQVFLAGASVAFFRGDPTLLIEDLQACRPTLLPAAPRVLNKIYDKITTGVAAAGGMKSKLFNAALAAKTEGLKKGHLHHALYDRLIFSKIKKGLGMDYLRVMISGSAPLSENVMTFFRCMLGIPVVEGYGQTEGAASGTISHPDDISTVGHVGCPVGSVEIVLMNVPEMGYLHSDREHRGQKCYGRGEICLRGPSIFKGYYKAEDKTKEAIDEDGWLHSGDVGMWRQDGSLQIIDRKKNIFKLAQGEYVAPEKIENLLGRSPLIAQCFVYGDSHQSQLVAIVVPDEEPVRHSVGRGVDEHLSASSPFAEICQSAKVKEAIMKDIEKLSKENGLQGFETVKAIHLEASLFSVENDLMTPTFKLKRQKVRDRYEKEIETLYAGLVKPISKL</sequence>
<dbReference type="CDD" id="cd05927">
    <property type="entry name" value="LC-FACS_euk"/>
    <property type="match status" value="1"/>
</dbReference>
<dbReference type="OrthoDB" id="189102at2759"/>
<evidence type="ECO:0000313" key="12">
    <source>
        <dbReference type="Proteomes" id="UP000198406"/>
    </source>
</evidence>
<evidence type="ECO:0000256" key="6">
    <source>
        <dbReference type="ARBA" id="ARBA00024484"/>
    </source>
</evidence>
<dbReference type="InterPro" id="IPR045851">
    <property type="entry name" value="AMP-bd_C_sf"/>
</dbReference>
<dbReference type="InterPro" id="IPR045311">
    <property type="entry name" value="LC-FACS_euk"/>
</dbReference>
<feature type="domain" description="AMP-binding enzyme C-terminal" evidence="10">
    <location>
        <begin position="562"/>
        <end position="610"/>
    </location>
</feature>
<evidence type="ECO:0000256" key="8">
    <source>
        <dbReference type="RuleBase" id="RU369030"/>
    </source>
</evidence>
<evidence type="ECO:0000256" key="5">
    <source>
        <dbReference type="ARBA" id="ARBA00022840"/>
    </source>
</evidence>
<name>A0A1Z5JLC6_FISSO</name>
<evidence type="ECO:0000256" key="1">
    <source>
        <dbReference type="ARBA" id="ARBA00006432"/>
    </source>
</evidence>
<dbReference type="Gene3D" id="3.30.300.30">
    <property type="match status" value="1"/>
</dbReference>
<evidence type="ECO:0000256" key="4">
    <source>
        <dbReference type="ARBA" id="ARBA00022832"/>
    </source>
</evidence>
<dbReference type="AlphaFoldDB" id="A0A1Z5JLC6"/>
<keyword evidence="4 8" id="KW-0276">Fatty acid metabolism</keyword>
<comment type="similarity">
    <text evidence="1 8">Belongs to the ATP-dependent AMP-binding enzyme family.</text>
</comment>
<keyword evidence="12" id="KW-1185">Reference proteome</keyword>
<keyword evidence="3 8" id="KW-0547">Nucleotide-binding</keyword>
<keyword evidence="5 8" id="KW-0067">ATP-binding</keyword>
<dbReference type="InterPro" id="IPR042099">
    <property type="entry name" value="ANL_N_sf"/>
</dbReference>
<dbReference type="EC" id="6.2.1.3" evidence="7 8"/>
<evidence type="ECO:0000256" key="3">
    <source>
        <dbReference type="ARBA" id="ARBA00022741"/>
    </source>
</evidence>